<reference evidence="3" key="1">
    <citation type="journal article" date="2021" name="Nat. Commun.">
        <title>Genetic determinants of endophytism in the Arabidopsis root mycobiome.</title>
        <authorList>
            <person name="Mesny F."/>
            <person name="Miyauchi S."/>
            <person name="Thiergart T."/>
            <person name="Pickel B."/>
            <person name="Atanasova L."/>
            <person name="Karlsson M."/>
            <person name="Huettel B."/>
            <person name="Barry K.W."/>
            <person name="Haridas S."/>
            <person name="Chen C."/>
            <person name="Bauer D."/>
            <person name="Andreopoulos W."/>
            <person name="Pangilinan J."/>
            <person name="LaButti K."/>
            <person name="Riley R."/>
            <person name="Lipzen A."/>
            <person name="Clum A."/>
            <person name="Drula E."/>
            <person name="Henrissat B."/>
            <person name="Kohler A."/>
            <person name="Grigoriev I.V."/>
            <person name="Martin F.M."/>
            <person name="Hacquard S."/>
        </authorList>
    </citation>
    <scope>NUCLEOTIDE SEQUENCE</scope>
    <source>
        <strain evidence="3">MPI-CAGE-CH-0230</strain>
    </source>
</reference>
<feature type="compositionally biased region" description="Polar residues" evidence="1">
    <location>
        <begin position="26"/>
        <end position="35"/>
    </location>
</feature>
<evidence type="ECO:0000313" key="3">
    <source>
        <dbReference type="EMBL" id="KAH7040392.1"/>
    </source>
</evidence>
<dbReference type="GeneID" id="70191680"/>
<comment type="caution">
    <text evidence="3">The sequence shown here is derived from an EMBL/GenBank/DDBJ whole genome shotgun (WGS) entry which is preliminary data.</text>
</comment>
<feature type="region of interest" description="Disordered" evidence="1">
    <location>
        <begin position="23"/>
        <end position="55"/>
    </location>
</feature>
<dbReference type="Proteomes" id="UP000756346">
    <property type="component" value="Unassembled WGS sequence"/>
</dbReference>
<dbReference type="InterPro" id="IPR013665">
    <property type="entry name" value="Sfi1_dom"/>
</dbReference>
<dbReference type="RefSeq" id="XP_046018447.1">
    <property type="nucleotide sequence ID" value="XM_046162134.1"/>
</dbReference>
<feature type="domain" description="Sfi1 spindle body" evidence="2">
    <location>
        <begin position="584"/>
        <end position="693"/>
    </location>
</feature>
<feature type="compositionally biased region" description="Basic and acidic residues" evidence="1">
    <location>
        <begin position="510"/>
        <end position="528"/>
    </location>
</feature>
<feature type="non-terminal residue" evidence="3">
    <location>
        <position position="1"/>
    </location>
</feature>
<keyword evidence="4" id="KW-1185">Reference proteome</keyword>
<accession>A0A9P9BW35</accession>
<evidence type="ECO:0000313" key="4">
    <source>
        <dbReference type="Proteomes" id="UP000756346"/>
    </source>
</evidence>
<feature type="compositionally biased region" description="Basic and acidic residues" evidence="1">
    <location>
        <begin position="481"/>
        <end position="498"/>
    </location>
</feature>
<dbReference type="OrthoDB" id="5215300at2759"/>
<dbReference type="EMBL" id="JAGTJQ010000001">
    <property type="protein sequence ID" value="KAH7040392.1"/>
    <property type="molecule type" value="Genomic_DNA"/>
</dbReference>
<evidence type="ECO:0000259" key="2">
    <source>
        <dbReference type="Pfam" id="PF08457"/>
    </source>
</evidence>
<sequence length="831" mass="94489">MALAPSSFEDSIASSDLDFSDGFDELSSSHTSPMNRTYDDPGHDPPALPSIAQPLAPWEDGSSMIDHEFSDLDIQTLFAVVQRAQDVLPTLPAHSRRPVPALFKAYYEILPQRGIDPEDDQQIAKLIFKLGGVKTGGSLEEKFTAVMSRMGIELQLEDLQSQASDTEGENAQMPDLPSLDQDHHDHVYKMHETEPDAENDTMVPEPTYTGLSVITEESHTHSSTYEVEDHSLLPEEPVAAIDEQDLHEAAAAFHDEHKFVFPVTTAFSQWHSRASFASHILAQFQLARQADLEDDVQDKFQEWRSVAIEAKEVPLYELPGNIFSKQTEQVAVRAREIYALKCTLHRWRQKTRRATSQGASTSTTQADLMQRVATKAHNNLMLSRTFTQWYNRAEEEASKERLARHAYESNLKAKIFDARPRVAAVESKPVPDSGEQETRARQTRAGTSEARGKSAVDSLPQKAPDTTSANPRMNVASGLELDQKHKGTAEATRRESFQHQDAAGQSKVASEARKEREEERRKAEERRSALKARTLSLIRALSERTQNQEGSTGDEDPAMSSEVAPDADGNTEVTVVRVEDELDERTLIARRHILRMRYFTAWEDYSKHHLTLVDTFERRKVVESWRQHAAKAPERLQHVQQRVPELRRRTFRKWMKRVRTNEQLVEKADWVYKRSRVSQAILQWLAQSRQRQRSTMLKRRTLSAWYDQPMADATLAACADKFHHFQQVASTFNSWRRAAAREALACDRLEQYGARAGYYYAATGVLRAWKAVAKETSRKTAAKKAALDNWGTTSQQELERQGILQEYAERAIFYNGVVKVLPKWRARAKEI</sequence>
<protein>
    <recommendedName>
        <fullName evidence="2">Sfi1 spindle body domain-containing protein</fullName>
    </recommendedName>
</protein>
<gene>
    <name evidence="3" type="ORF">B0I36DRAFT_419566</name>
</gene>
<organism evidence="3 4">
    <name type="scientific">Microdochium trichocladiopsis</name>
    <dbReference type="NCBI Taxonomy" id="1682393"/>
    <lineage>
        <taxon>Eukaryota</taxon>
        <taxon>Fungi</taxon>
        <taxon>Dikarya</taxon>
        <taxon>Ascomycota</taxon>
        <taxon>Pezizomycotina</taxon>
        <taxon>Sordariomycetes</taxon>
        <taxon>Xylariomycetidae</taxon>
        <taxon>Xylariales</taxon>
        <taxon>Microdochiaceae</taxon>
        <taxon>Microdochium</taxon>
    </lineage>
</organism>
<name>A0A9P9BW35_9PEZI</name>
<feature type="region of interest" description="Disordered" evidence="1">
    <location>
        <begin position="424"/>
        <end position="571"/>
    </location>
</feature>
<dbReference type="AlphaFoldDB" id="A0A9P9BW35"/>
<dbReference type="Pfam" id="PF08457">
    <property type="entry name" value="Sfi1"/>
    <property type="match status" value="1"/>
</dbReference>
<evidence type="ECO:0000256" key="1">
    <source>
        <dbReference type="SAM" id="MobiDB-lite"/>
    </source>
</evidence>
<proteinExistence type="predicted"/>